<dbReference type="Pfam" id="PF02841">
    <property type="entry name" value="GBP_C"/>
    <property type="match status" value="1"/>
</dbReference>
<dbReference type="PROSITE" id="PS51715">
    <property type="entry name" value="G_GB1_RHD3"/>
    <property type="match status" value="1"/>
</dbReference>
<evidence type="ECO:0000259" key="6">
    <source>
        <dbReference type="PROSITE" id="PS51715"/>
    </source>
</evidence>
<dbReference type="InterPro" id="IPR036116">
    <property type="entry name" value="FN3_sf"/>
</dbReference>
<name>A0AA35T2B7_GEOBA</name>
<keyword evidence="2" id="KW-0378">Hydrolase</keyword>
<dbReference type="Pfam" id="PF02263">
    <property type="entry name" value="GBP"/>
    <property type="match status" value="1"/>
</dbReference>
<dbReference type="InterPro" id="IPR003191">
    <property type="entry name" value="Guanylate-bd/ATL_C"/>
</dbReference>
<dbReference type="InterPro" id="IPR027417">
    <property type="entry name" value="P-loop_NTPase"/>
</dbReference>
<dbReference type="InterPro" id="IPR036543">
    <property type="entry name" value="Guanylate-bd_C_sf"/>
</dbReference>
<dbReference type="GO" id="GO:0003924">
    <property type="term" value="F:GTPase activity"/>
    <property type="evidence" value="ECO:0007669"/>
    <property type="project" value="InterPro"/>
</dbReference>
<dbReference type="PANTHER" id="PTHR10751">
    <property type="entry name" value="GUANYLATE BINDING PROTEIN"/>
    <property type="match status" value="1"/>
</dbReference>
<reference evidence="7" key="1">
    <citation type="submission" date="2023-03" db="EMBL/GenBank/DDBJ databases">
        <authorList>
            <person name="Steffen K."/>
            <person name="Cardenas P."/>
        </authorList>
    </citation>
    <scope>NUCLEOTIDE SEQUENCE</scope>
</reference>
<dbReference type="InterPro" id="IPR003961">
    <property type="entry name" value="FN3_dom"/>
</dbReference>
<evidence type="ECO:0000256" key="4">
    <source>
        <dbReference type="PROSITE-ProRule" id="PRU01052"/>
    </source>
</evidence>
<keyword evidence="3" id="KW-0342">GTP-binding</keyword>
<evidence type="ECO:0000259" key="5">
    <source>
        <dbReference type="PROSITE" id="PS50853"/>
    </source>
</evidence>
<organism evidence="7 8">
    <name type="scientific">Geodia barretti</name>
    <name type="common">Barrett's horny sponge</name>
    <dbReference type="NCBI Taxonomy" id="519541"/>
    <lineage>
        <taxon>Eukaryota</taxon>
        <taxon>Metazoa</taxon>
        <taxon>Porifera</taxon>
        <taxon>Demospongiae</taxon>
        <taxon>Heteroscleromorpha</taxon>
        <taxon>Tetractinellida</taxon>
        <taxon>Astrophorina</taxon>
        <taxon>Geodiidae</taxon>
        <taxon>Geodia</taxon>
    </lineage>
</organism>
<dbReference type="InterPro" id="IPR015894">
    <property type="entry name" value="Guanylate-bd_N"/>
</dbReference>
<dbReference type="EMBL" id="CASHTH010003087">
    <property type="protein sequence ID" value="CAI8040183.1"/>
    <property type="molecule type" value="Genomic_DNA"/>
</dbReference>
<dbReference type="PROSITE" id="PS50853">
    <property type="entry name" value="FN3"/>
    <property type="match status" value="1"/>
</dbReference>
<dbReference type="InterPro" id="IPR030386">
    <property type="entry name" value="G_GB1_RHD3_dom"/>
</dbReference>
<evidence type="ECO:0000256" key="1">
    <source>
        <dbReference type="ARBA" id="ARBA00022741"/>
    </source>
</evidence>
<evidence type="ECO:0000256" key="3">
    <source>
        <dbReference type="ARBA" id="ARBA00023134"/>
    </source>
</evidence>
<dbReference type="SUPFAM" id="SSF48340">
    <property type="entry name" value="Interferon-induced guanylate-binding protein 1 (GBP1), C-terminal domain"/>
    <property type="match status" value="1"/>
</dbReference>
<comment type="caution">
    <text evidence="7">The sequence shown here is derived from an EMBL/GenBank/DDBJ whole genome shotgun (WGS) entry which is preliminary data.</text>
</comment>
<keyword evidence="1" id="KW-0547">Nucleotide-binding</keyword>
<dbReference type="AlphaFoldDB" id="A0AA35T2B7"/>
<comment type="similarity">
    <text evidence="4">Belongs to the TRAFAC class dynamin-like GTPase superfamily. GB1/RHD3 GTPase family.</text>
</comment>
<dbReference type="SUPFAM" id="SSF52540">
    <property type="entry name" value="P-loop containing nucleoside triphosphate hydrolases"/>
    <property type="match status" value="1"/>
</dbReference>
<dbReference type="SMART" id="SM00060">
    <property type="entry name" value="FN3"/>
    <property type="match status" value="1"/>
</dbReference>
<dbReference type="InterPro" id="IPR013783">
    <property type="entry name" value="Ig-like_fold"/>
</dbReference>
<evidence type="ECO:0000313" key="7">
    <source>
        <dbReference type="EMBL" id="CAI8040183.1"/>
    </source>
</evidence>
<feature type="domain" description="GB1/RHD3-type G" evidence="6">
    <location>
        <begin position="89"/>
        <end position="186"/>
    </location>
</feature>
<feature type="domain" description="Fibronectin type-III" evidence="5">
    <location>
        <begin position="547"/>
        <end position="638"/>
    </location>
</feature>
<keyword evidence="8" id="KW-1185">Reference proteome</keyword>
<sequence>MAKASPPVREQFSLRYLKLPEDKTLPRSLPLILPSTHAWDGERGKVVEKHNPLAGLVDDDGVRVPRRPPAGEIKLEIVPDALALLSSVRRPLAVLSICGPFRSGKSYFLSRLLGKEFFEVGHGMKACTIGLWMSTALLEGEDYSILLVDTQGVDSISATESIGSSLMSVTALLSSFLIYNSKNVPDKFDIEKLRICVLLSSTILCQVSSKELADINKKFFPNFLWLLRDSHLQTLDSSRRPLDLTSYIRSRVLKLDDSDSSEGKSEAGKEISGFFRSLECRKLPLPSITPVVLKDMFGLSDRISKVFTMEMSKTFDLILQSMSPKTSMDRAATVVDGTKLAELVRKFVDAVNTGSLPDFRQGWMAQVRLRCQEKIDNIVAVYRDRMSRCTLGNNLPMEEERIAEIHGKFADESLDELNTSLSEIDPPGIAIDRNETVHLLEGLLAQYDAGGKVVGGALYPYVVENHSLSKETCEALWAKLVKECNFYEKVSQAVRAGVPCHLKDDIQKIEEKFLASAVGPAKQEVLEKSHMETAKQSVEMLSKLPGMPRDFRVAGASYNKIKLSWEPPIINPHAVVVYRVQMRMDGGEWKVVRETTRTSALISNLVDSAKYEFSVVAVGEELQGQEVSEGAKTKVSGAREFTVNLASGAFPVIAAVNHFLHERQRGRQVNWAKAAAAIVLTTAVTPATVVGFPFSGPLLAISLAHDDQLEELSKSWGDITPVVD</sequence>
<dbReference type="CDD" id="cd00063">
    <property type="entry name" value="FN3"/>
    <property type="match status" value="1"/>
</dbReference>
<dbReference type="SUPFAM" id="SSF49265">
    <property type="entry name" value="Fibronectin type III"/>
    <property type="match status" value="1"/>
</dbReference>
<proteinExistence type="inferred from homology"/>
<protein>
    <submittedName>
        <fullName evidence="7">Guanylate-binding protein 4</fullName>
    </submittedName>
</protein>
<dbReference type="GO" id="GO:0005525">
    <property type="term" value="F:GTP binding"/>
    <property type="evidence" value="ECO:0007669"/>
    <property type="project" value="UniProtKB-KW"/>
</dbReference>
<gene>
    <name evidence="7" type="ORF">GBAR_LOCUS22386</name>
</gene>
<accession>A0AA35T2B7</accession>
<dbReference type="Proteomes" id="UP001174909">
    <property type="component" value="Unassembled WGS sequence"/>
</dbReference>
<dbReference type="Gene3D" id="3.40.50.300">
    <property type="entry name" value="P-loop containing nucleotide triphosphate hydrolases"/>
    <property type="match status" value="1"/>
</dbReference>
<dbReference type="Gene3D" id="1.20.1000.10">
    <property type="entry name" value="Guanylate-binding protein, C-terminal domain"/>
    <property type="match status" value="1"/>
</dbReference>
<dbReference type="Pfam" id="PF00041">
    <property type="entry name" value="fn3"/>
    <property type="match status" value="1"/>
</dbReference>
<dbReference type="Gene3D" id="2.60.40.10">
    <property type="entry name" value="Immunoglobulins"/>
    <property type="match status" value="1"/>
</dbReference>
<evidence type="ECO:0000313" key="8">
    <source>
        <dbReference type="Proteomes" id="UP001174909"/>
    </source>
</evidence>
<evidence type="ECO:0000256" key="2">
    <source>
        <dbReference type="ARBA" id="ARBA00022801"/>
    </source>
</evidence>